<protein>
    <recommendedName>
        <fullName evidence="3">ATP-binding protein</fullName>
    </recommendedName>
</protein>
<keyword evidence="2" id="KW-1185">Reference proteome</keyword>
<reference evidence="1 2" key="1">
    <citation type="submission" date="2024-05" db="EMBL/GenBank/DDBJ databases">
        <title>Genome Sequence and Characterization of the New Strain Purple Sulfur Bacterium of Genus Thioalkalicoccus.</title>
        <authorList>
            <person name="Bryantseva I.A."/>
            <person name="Kyndt J.A."/>
            <person name="Imhoff J.F."/>
        </authorList>
    </citation>
    <scope>NUCLEOTIDE SEQUENCE [LARGE SCALE GENOMIC DNA]</scope>
    <source>
        <strain evidence="1 2">Um2</strain>
    </source>
</reference>
<dbReference type="Proteomes" id="UP001564408">
    <property type="component" value="Unassembled WGS sequence"/>
</dbReference>
<gene>
    <name evidence="1" type="ORF">ABC977_17865</name>
</gene>
<comment type="caution">
    <text evidence="1">The sequence shown here is derived from an EMBL/GenBank/DDBJ whole genome shotgun (WGS) entry which is preliminary data.</text>
</comment>
<proteinExistence type="predicted"/>
<accession>A0ABV4BLX0</accession>
<dbReference type="RefSeq" id="WP_369668642.1">
    <property type="nucleotide sequence ID" value="NZ_JBDKXB010000060.1"/>
</dbReference>
<dbReference type="EMBL" id="JBDKXB010000060">
    <property type="protein sequence ID" value="MEY6434262.1"/>
    <property type="molecule type" value="Genomic_DNA"/>
</dbReference>
<dbReference type="InterPro" id="IPR027417">
    <property type="entry name" value="P-loop_NTPase"/>
</dbReference>
<sequence>MPLPGGDADKAGNRYELRWTVRQFIRLLTDEVVWIELEPIGDEGDRIEFRLCRSDRRIEAHQVKRQQSGKAYWTIADLARANVLAGLRKHALDNAAEFIFVSTLPTKSLPELQDRAQAITDFPTFQKSLSLSLKGDFDDLQRRLGVDSGEETWRAVRQSRWIPVDERELDDTVHALLGAYLTGDPQAALGVLSMYSLEAVHRRVTAADLLGVLAERGIQPSDVARDRNLAARLRQCQEDYLESQEFGIGDLALPRREADQAIGILLDPDQSTRSFFLVGPAGMGKTGATGQIVRRIADTGWPILPFRLDRLDPTQRPAEIGRQLLGREKSPVAILAGLAADGDCLLVIEQLDAVSVVSGRRPEVFDAVAALVREARVHANMRLLLVCRAFDLENDARLRDLREQEKTRATTISVGPLDQEQVKQVVAHLDLPPEQFTPSQIELLRLPLNLAILAGVTAGNDGEPFGFSSAKDLYDTFWRRKRSDLLQVLSDHNAFEVLLYALCEAMNERQTLSVPRGCLPPGDADLDRLVSADVCARQGSRIGFFHEGFFDYVFARRFSETGEPLLNLLRSAEQDLFRRSQVRQILAYRRDDDFDAYLRDLGDCLAAPDVRFHIKKLMIGVVGQVSDPRPEEWEILEGQSGEQTARPTDPVQTALWSSAPWFRFLHDQGVLTGWLASERPAIINFGFNWLGHIAKLEPDRVADLLEGQAGASPERDEHVLGVLYRHDAAAESERLEALFYRLATQPGRNWAFVCGAFKTFIHSHCYRGSRG</sequence>
<organism evidence="1 2">
    <name type="scientific">Thioalkalicoccus limnaeus</name>
    <dbReference type="NCBI Taxonomy" id="120681"/>
    <lineage>
        <taxon>Bacteria</taxon>
        <taxon>Pseudomonadati</taxon>
        <taxon>Pseudomonadota</taxon>
        <taxon>Gammaproteobacteria</taxon>
        <taxon>Chromatiales</taxon>
        <taxon>Chromatiaceae</taxon>
        <taxon>Thioalkalicoccus</taxon>
    </lineage>
</organism>
<feature type="non-terminal residue" evidence="1">
    <location>
        <position position="771"/>
    </location>
</feature>
<dbReference type="SUPFAM" id="SSF52540">
    <property type="entry name" value="P-loop containing nucleoside triphosphate hydrolases"/>
    <property type="match status" value="1"/>
</dbReference>
<evidence type="ECO:0000313" key="2">
    <source>
        <dbReference type="Proteomes" id="UP001564408"/>
    </source>
</evidence>
<name>A0ABV4BLX0_9GAMM</name>
<evidence type="ECO:0008006" key="3">
    <source>
        <dbReference type="Google" id="ProtNLM"/>
    </source>
</evidence>
<evidence type="ECO:0000313" key="1">
    <source>
        <dbReference type="EMBL" id="MEY6434262.1"/>
    </source>
</evidence>